<evidence type="ECO:0000256" key="1">
    <source>
        <dbReference type="SAM" id="SignalP"/>
    </source>
</evidence>
<proteinExistence type="predicted"/>
<dbReference type="HOGENOM" id="CLU_2904888_0_0_1"/>
<accession>K9FI08</accession>
<keyword evidence="1" id="KW-0732">Signal</keyword>
<feature type="signal peptide" evidence="1">
    <location>
        <begin position="1"/>
        <end position="23"/>
    </location>
</feature>
<organism evidence="2 3">
    <name type="scientific">Penicillium digitatum (strain Pd1 / CECT 20795)</name>
    <name type="common">Green mold</name>
    <dbReference type="NCBI Taxonomy" id="1170230"/>
    <lineage>
        <taxon>Eukaryota</taxon>
        <taxon>Fungi</taxon>
        <taxon>Dikarya</taxon>
        <taxon>Ascomycota</taxon>
        <taxon>Pezizomycotina</taxon>
        <taxon>Eurotiomycetes</taxon>
        <taxon>Eurotiomycetidae</taxon>
        <taxon>Eurotiales</taxon>
        <taxon>Aspergillaceae</taxon>
        <taxon>Penicillium</taxon>
    </lineage>
</organism>
<evidence type="ECO:0000313" key="2">
    <source>
        <dbReference type="EMBL" id="EKV07812.1"/>
    </source>
</evidence>
<dbReference type="Proteomes" id="UP000009886">
    <property type="component" value="Unassembled WGS sequence"/>
</dbReference>
<evidence type="ECO:0000313" key="3">
    <source>
        <dbReference type="Proteomes" id="UP000009886"/>
    </source>
</evidence>
<dbReference type="EMBL" id="AKCU01000452">
    <property type="protein sequence ID" value="EKV07812.1"/>
    <property type="molecule type" value="Genomic_DNA"/>
</dbReference>
<comment type="caution">
    <text evidence="2">The sequence shown here is derived from an EMBL/GenBank/DDBJ whole genome shotgun (WGS) entry which is preliminary data.</text>
</comment>
<dbReference type="VEuPathDB" id="FungiDB:PDIP_71900"/>
<feature type="chain" id="PRO_5003930052" evidence="1">
    <location>
        <begin position="24"/>
        <end position="62"/>
    </location>
</feature>
<dbReference type="AlphaFoldDB" id="K9FI08"/>
<protein>
    <submittedName>
        <fullName evidence="2">Uncharacterized protein</fullName>
    </submittedName>
</protein>
<reference evidence="3" key="1">
    <citation type="journal article" date="2012" name="BMC Genomics">
        <title>Genome sequence of the necrotrophic fungus Penicillium digitatum, the main postharvest pathogen of citrus.</title>
        <authorList>
            <person name="Marcet-Houben M."/>
            <person name="Ballester A.-R."/>
            <person name="de la Fuente B."/>
            <person name="Harries E."/>
            <person name="Marcos J.F."/>
            <person name="Gonzalez-Candelas L."/>
            <person name="Gabaldon T."/>
        </authorList>
    </citation>
    <scope>NUCLEOTIDE SEQUENCE [LARGE SCALE GENOMIC DNA]</scope>
    <source>
        <strain evidence="3">Pd1 / CECT 20795</strain>
    </source>
</reference>
<sequence>MALLTKGRFCLWLLTVMFDGDYGIRVDHVSDIGFIPTVDKMAPSAWREQLPEITAASGPTPQ</sequence>
<dbReference type="OrthoDB" id="438641at2759"/>
<dbReference type="KEGG" id="pdp:PDIP_71900"/>
<gene>
    <name evidence="2" type="ORF">PDIP_71900</name>
</gene>
<name>K9FI08_PEND1</name>